<accession>A0ABW2RE96</accession>
<dbReference type="SUPFAM" id="SSF117991">
    <property type="entry name" value="YbeD/HP0495-like"/>
    <property type="match status" value="1"/>
</dbReference>
<comment type="caution">
    <text evidence="3">The sequence shown here is derived from an EMBL/GenBank/DDBJ whole genome shotgun (WGS) entry which is preliminary data.</text>
</comment>
<dbReference type="EMBL" id="JBHTBX010000017">
    <property type="protein sequence ID" value="MFC7436378.1"/>
    <property type="molecule type" value="Genomic_DNA"/>
</dbReference>
<dbReference type="PANTHER" id="PTHR38036">
    <property type="entry name" value="UPF0250 PROTEIN YBED"/>
    <property type="match status" value="1"/>
</dbReference>
<gene>
    <name evidence="3" type="ORF">ACFQNJ_17875</name>
</gene>
<dbReference type="Pfam" id="PF04359">
    <property type="entry name" value="DUF493"/>
    <property type="match status" value="1"/>
</dbReference>
<evidence type="ECO:0000313" key="3">
    <source>
        <dbReference type="EMBL" id="MFC7436378.1"/>
    </source>
</evidence>
<sequence>MQQPPEIPPEQSLITYPCRFPIKVMGANTTEFVSAMVVIARSFEPAFDEDSLEHRPSRAGNYLGLTVSIEVTSREQLDEVYRTLTSHPLVKYVL</sequence>
<dbReference type="Gene3D" id="3.30.70.260">
    <property type="match status" value="1"/>
</dbReference>
<dbReference type="RefSeq" id="WP_374640838.1">
    <property type="nucleotide sequence ID" value="NZ_JBHTBX010000017.1"/>
</dbReference>
<evidence type="ECO:0000313" key="4">
    <source>
        <dbReference type="Proteomes" id="UP001596495"/>
    </source>
</evidence>
<name>A0ABW2RE96_9BURK</name>
<dbReference type="PANTHER" id="PTHR38036:SF1">
    <property type="entry name" value="UPF0250 PROTEIN YBED"/>
    <property type="match status" value="1"/>
</dbReference>
<evidence type="ECO:0000256" key="2">
    <source>
        <dbReference type="HAMAP-Rule" id="MF_00659"/>
    </source>
</evidence>
<reference evidence="4" key="1">
    <citation type="journal article" date="2019" name="Int. J. Syst. Evol. Microbiol.">
        <title>The Global Catalogue of Microorganisms (GCM) 10K type strain sequencing project: providing services to taxonomists for standard genome sequencing and annotation.</title>
        <authorList>
            <consortium name="The Broad Institute Genomics Platform"/>
            <consortium name="The Broad Institute Genome Sequencing Center for Infectious Disease"/>
            <person name="Wu L."/>
            <person name="Ma J."/>
        </authorList>
    </citation>
    <scope>NUCLEOTIDE SEQUENCE [LARGE SCALE GENOMIC DNA]</scope>
    <source>
        <strain evidence="4">CCUG 54518</strain>
    </source>
</reference>
<keyword evidence="4" id="KW-1185">Reference proteome</keyword>
<comment type="similarity">
    <text evidence="1 2">Belongs to the UPF0250 family.</text>
</comment>
<dbReference type="Proteomes" id="UP001596495">
    <property type="component" value="Unassembled WGS sequence"/>
</dbReference>
<dbReference type="InterPro" id="IPR007454">
    <property type="entry name" value="UPF0250_YbeD-like"/>
</dbReference>
<dbReference type="HAMAP" id="MF_00659">
    <property type="entry name" value="UPF0250"/>
    <property type="match status" value="1"/>
</dbReference>
<proteinExistence type="inferred from homology"/>
<protein>
    <recommendedName>
        <fullName evidence="2">UPF0250 protein ACFQNJ_17875</fullName>
    </recommendedName>
</protein>
<dbReference type="InterPro" id="IPR027471">
    <property type="entry name" value="YbeD-like_sf"/>
</dbReference>
<organism evidence="3 4">
    <name type="scientific">Hydrogenophaga bisanensis</name>
    <dbReference type="NCBI Taxonomy" id="439611"/>
    <lineage>
        <taxon>Bacteria</taxon>
        <taxon>Pseudomonadati</taxon>
        <taxon>Pseudomonadota</taxon>
        <taxon>Betaproteobacteria</taxon>
        <taxon>Burkholderiales</taxon>
        <taxon>Comamonadaceae</taxon>
        <taxon>Hydrogenophaga</taxon>
    </lineage>
</organism>
<evidence type="ECO:0000256" key="1">
    <source>
        <dbReference type="ARBA" id="ARBA00008460"/>
    </source>
</evidence>